<dbReference type="AlphaFoldDB" id="A0A561EQR6"/>
<evidence type="ECO:0000259" key="8">
    <source>
        <dbReference type="Pfam" id="PF13396"/>
    </source>
</evidence>
<keyword evidence="4 7" id="KW-1133">Transmembrane helix</keyword>
<evidence type="ECO:0000256" key="7">
    <source>
        <dbReference type="SAM" id="Phobius"/>
    </source>
</evidence>
<dbReference type="InterPro" id="IPR027379">
    <property type="entry name" value="CLS_N"/>
</dbReference>
<evidence type="ECO:0000256" key="4">
    <source>
        <dbReference type="ARBA" id="ARBA00022989"/>
    </source>
</evidence>
<dbReference type="RefSeq" id="WP_145790980.1">
    <property type="nucleotide sequence ID" value="NZ_BAAABR010000007.1"/>
</dbReference>
<keyword evidence="10" id="KW-1185">Reference proteome</keyword>
<gene>
    <name evidence="9" type="ORF">FB465_3004</name>
</gene>
<keyword evidence="3 7" id="KW-0812">Transmembrane</keyword>
<feature type="region of interest" description="Disordered" evidence="6">
    <location>
        <begin position="67"/>
        <end position="89"/>
    </location>
</feature>
<dbReference type="GO" id="GO:0005886">
    <property type="term" value="C:plasma membrane"/>
    <property type="evidence" value="ECO:0007669"/>
    <property type="project" value="UniProtKB-SubCell"/>
</dbReference>
<feature type="transmembrane region" description="Helical" evidence="7">
    <location>
        <begin position="35"/>
        <end position="55"/>
    </location>
</feature>
<dbReference type="OrthoDB" id="3298527at2"/>
<evidence type="ECO:0000256" key="5">
    <source>
        <dbReference type="ARBA" id="ARBA00023136"/>
    </source>
</evidence>
<reference evidence="9 10" key="1">
    <citation type="submission" date="2019-06" db="EMBL/GenBank/DDBJ databases">
        <title>Sequencing the genomes of 1000 actinobacteria strains.</title>
        <authorList>
            <person name="Klenk H.-P."/>
        </authorList>
    </citation>
    <scope>NUCLEOTIDE SEQUENCE [LARGE SCALE GENOMIC DNA]</scope>
    <source>
        <strain evidence="9 10">DSM 41649</strain>
    </source>
</reference>
<dbReference type="Pfam" id="PF13396">
    <property type="entry name" value="PLDc_N"/>
    <property type="match status" value="1"/>
</dbReference>
<comment type="subcellular location">
    <subcellularLocation>
        <location evidence="1">Cell membrane</location>
        <topology evidence="1">Multi-pass membrane protein</topology>
    </subcellularLocation>
</comment>
<protein>
    <submittedName>
        <fullName evidence="9">Phospholipase D-like protein</fullName>
    </submittedName>
</protein>
<name>A0A561EQR6_9ACTN</name>
<comment type="caution">
    <text evidence="9">The sequence shown here is derived from an EMBL/GenBank/DDBJ whole genome shotgun (WGS) entry which is preliminary data.</text>
</comment>
<evidence type="ECO:0000256" key="2">
    <source>
        <dbReference type="ARBA" id="ARBA00022475"/>
    </source>
</evidence>
<sequence>MLRILPPLLALALWIWAFIDCLTTPEDEVRHLPKVVWVIIVLFFPLLGSIAWLVAGKQRGGLLPARAAATERPGGRSVAPDDDPEFLASLKKDNGRHEDMLKQWEADLRRREDELRDKDDPESGPKR</sequence>
<evidence type="ECO:0000313" key="9">
    <source>
        <dbReference type="EMBL" id="TWE17957.1"/>
    </source>
</evidence>
<keyword evidence="2" id="KW-1003">Cell membrane</keyword>
<dbReference type="Proteomes" id="UP000318416">
    <property type="component" value="Unassembled WGS sequence"/>
</dbReference>
<evidence type="ECO:0000313" key="10">
    <source>
        <dbReference type="Proteomes" id="UP000318416"/>
    </source>
</evidence>
<organism evidence="9 10">
    <name type="scientific">Kitasatospora atroaurantiaca</name>
    <dbReference type="NCBI Taxonomy" id="285545"/>
    <lineage>
        <taxon>Bacteria</taxon>
        <taxon>Bacillati</taxon>
        <taxon>Actinomycetota</taxon>
        <taxon>Actinomycetes</taxon>
        <taxon>Kitasatosporales</taxon>
        <taxon>Streptomycetaceae</taxon>
        <taxon>Kitasatospora</taxon>
    </lineage>
</organism>
<proteinExistence type="predicted"/>
<dbReference type="EMBL" id="VIVR01000001">
    <property type="protein sequence ID" value="TWE17957.1"/>
    <property type="molecule type" value="Genomic_DNA"/>
</dbReference>
<evidence type="ECO:0000256" key="6">
    <source>
        <dbReference type="SAM" id="MobiDB-lite"/>
    </source>
</evidence>
<evidence type="ECO:0000256" key="1">
    <source>
        <dbReference type="ARBA" id="ARBA00004651"/>
    </source>
</evidence>
<accession>A0A561EQR6</accession>
<feature type="domain" description="Cardiolipin synthase N-terminal" evidence="8">
    <location>
        <begin position="12"/>
        <end position="56"/>
    </location>
</feature>
<keyword evidence="5 7" id="KW-0472">Membrane</keyword>
<evidence type="ECO:0000256" key="3">
    <source>
        <dbReference type="ARBA" id="ARBA00022692"/>
    </source>
</evidence>